<evidence type="ECO:0000313" key="1">
    <source>
        <dbReference type="EMBL" id="KAF7269417.1"/>
    </source>
</evidence>
<reference evidence="1" key="1">
    <citation type="submission" date="2020-08" db="EMBL/GenBank/DDBJ databases">
        <title>Genome sequencing and assembly of the red palm weevil Rhynchophorus ferrugineus.</title>
        <authorList>
            <person name="Dias G.B."/>
            <person name="Bergman C.M."/>
            <person name="Manee M."/>
        </authorList>
    </citation>
    <scope>NUCLEOTIDE SEQUENCE</scope>
    <source>
        <strain evidence="1">AA-2017</strain>
        <tissue evidence="1">Whole larva</tissue>
    </source>
</reference>
<protein>
    <submittedName>
        <fullName evidence="1">Uncharacterized protein</fullName>
    </submittedName>
</protein>
<gene>
    <name evidence="1" type="ORF">GWI33_017567</name>
</gene>
<keyword evidence="2" id="KW-1185">Reference proteome</keyword>
<sequence length="262" mass="29145">MNPRQSVGKRKPPGKILWCTLIQDWSTKKTQEDAAKRAANLHSTAPRLAQLTIRYAQVLTILPIIHHSLVCCHRGGALTRAKIARLDCAAERKRDPRQHTTTGVEMRTVLFSINANQARFGIAERRLHLQADDETRKNNFAGCYWATPGALVEDDDETTTREILQLSISVSSLFFVWFCFLSDENLDYPQAKMGKNIDKPKIGQYLNYLVIDCRPGGGPGRQRRRVSATDAMAGLKAEPAEDFRGGGGVVQGPYARTLGLPT</sequence>
<dbReference type="EMBL" id="JAACXV010014227">
    <property type="protein sequence ID" value="KAF7269417.1"/>
    <property type="molecule type" value="Genomic_DNA"/>
</dbReference>
<organism evidence="1 2">
    <name type="scientific">Rhynchophorus ferrugineus</name>
    <name type="common">Red palm weevil</name>
    <name type="synonym">Curculio ferrugineus</name>
    <dbReference type="NCBI Taxonomy" id="354439"/>
    <lineage>
        <taxon>Eukaryota</taxon>
        <taxon>Metazoa</taxon>
        <taxon>Ecdysozoa</taxon>
        <taxon>Arthropoda</taxon>
        <taxon>Hexapoda</taxon>
        <taxon>Insecta</taxon>
        <taxon>Pterygota</taxon>
        <taxon>Neoptera</taxon>
        <taxon>Endopterygota</taxon>
        <taxon>Coleoptera</taxon>
        <taxon>Polyphaga</taxon>
        <taxon>Cucujiformia</taxon>
        <taxon>Curculionidae</taxon>
        <taxon>Dryophthorinae</taxon>
        <taxon>Rhynchophorus</taxon>
    </lineage>
</organism>
<name>A0A834HV88_RHYFE</name>
<accession>A0A834HV88</accession>
<dbReference type="Proteomes" id="UP000625711">
    <property type="component" value="Unassembled WGS sequence"/>
</dbReference>
<proteinExistence type="predicted"/>
<comment type="caution">
    <text evidence="1">The sequence shown here is derived from an EMBL/GenBank/DDBJ whole genome shotgun (WGS) entry which is preliminary data.</text>
</comment>
<evidence type="ECO:0000313" key="2">
    <source>
        <dbReference type="Proteomes" id="UP000625711"/>
    </source>
</evidence>
<dbReference type="AlphaFoldDB" id="A0A834HV88"/>